<evidence type="ECO:0000313" key="3">
    <source>
        <dbReference type="Proteomes" id="UP000001861"/>
    </source>
</evidence>
<dbReference type="EMBL" id="AACS02000006">
    <property type="protein sequence ID" value="EAU84160.2"/>
    <property type="molecule type" value="Genomic_DNA"/>
</dbReference>
<name>A8NZI4_COPC7</name>
<dbReference type="KEGG" id="cci:CC1G_08701"/>
<feature type="compositionally biased region" description="Basic residues" evidence="1">
    <location>
        <begin position="231"/>
        <end position="244"/>
    </location>
</feature>
<protein>
    <submittedName>
        <fullName evidence="2">Uncharacterized protein</fullName>
    </submittedName>
</protein>
<keyword evidence="3" id="KW-1185">Reference proteome</keyword>
<accession>A8NZI4</accession>
<dbReference type="STRING" id="240176.A8NZI4"/>
<dbReference type="HOGENOM" id="CLU_1089965_0_0_1"/>
<dbReference type="GeneID" id="6014250"/>
<dbReference type="RefSeq" id="XP_001837688.2">
    <property type="nucleotide sequence ID" value="XM_001837636.2"/>
</dbReference>
<sequence>MSQDIGVFWNIERCPPPAGLSGYQVMDAIRKKLEHLGPIITLNGYLGTSIKQPPLSSVERRSQMQHAGLSMIYGGHTAHDHAAVMMANITSFLQDHLSCKVIIITSASQISSWGYQLSQLRQRGYELAFVVGGNSPGALNPVGCIGHWDDIFRAALPNSPPLASSSQTVAPSVSLGQPGSHAFAFGGHGPSLPSNSQVAPPLSAFASSSTTQTTQTILTRSMSKRDQKGEKRFRRRFPKRRRKTLEKASVKHPNA</sequence>
<feature type="compositionally biased region" description="Low complexity" evidence="1">
    <location>
        <begin position="207"/>
        <end position="216"/>
    </location>
</feature>
<gene>
    <name evidence="2" type="ORF">CC1G_08701</name>
</gene>
<dbReference type="InParanoid" id="A8NZI4"/>
<dbReference type="VEuPathDB" id="FungiDB:CC1G_08701"/>
<evidence type="ECO:0000313" key="2">
    <source>
        <dbReference type="EMBL" id="EAU84160.2"/>
    </source>
</evidence>
<reference evidence="2 3" key="1">
    <citation type="journal article" date="2010" name="Proc. Natl. Acad. Sci. U.S.A.">
        <title>Insights into evolution of multicellular fungi from the assembled chromosomes of the mushroom Coprinopsis cinerea (Coprinus cinereus).</title>
        <authorList>
            <person name="Stajich J.E."/>
            <person name="Wilke S.K."/>
            <person name="Ahren D."/>
            <person name="Au C.H."/>
            <person name="Birren B.W."/>
            <person name="Borodovsky M."/>
            <person name="Burns C."/>
            <person name="Canback B."/>
            <person name="Casselton L.A."/>
            <person name="Cheng C.K."/>
            <person name="Deng J."/>
            <person name="Dietrich F.S."/>
            <person name="Fargo D.C."/>
            <person name="Farman M.L."/>
            <person name="Gathman A.C."/>
            <person name="Goldberg J."/>
            <person name="Guigo R."/>
            <person name="Hoegger P.J."/>
            <person name="Hooker J.B."/>
            <person name="Huggins A."/>
            <person name="James T.Y."/>
            <person name="Kamada T."/>
            <person name="Kilaru S."/>
            <person name="Kodira C."/>
            <person name="Kues U."/>
            <person name="Kupfer D."/>
            <person name="Kwan H.S."/>
            <person name="Lomsadze A."/>
            <person name="Li W."/>
            <person name="Lilly W.W."/>
            <person name="Ma L.J."/>
            <person name="Mackey A.J."/>
            <person name="Manning G."/>
            <person name="Martin F."/>
            <person name="Muraguchi H."/>
            <person name="Natvig D.O."/>
            <person name="Palmerini H."/>
            <person name="Ramesh M.A."/>
            <person name="Rehmeyer C.J."/>
            <person name="Roe B.A."/>
            <person name="Shenoy N."/>
            <person name="Stanke M."/>
            <person name="Ter-Hovhannisyan V."/>
            <person name="Tunlid A."/>
            <person name="Velagapudi R."/>
            <person name="Vision T.J."/>
            <person name="Zeng Q."/>
            <person name="Zolan M.E."/>
            <person name="Pukkila P.J."/>
        </authorList>
    </citation>
    <scope>NUCLEOTIDE SEQUENCE [LARGE SCALE GENOMIC DNA]</scope>
    <source>
        <strain evidence="3">Okayama-7 / 130 / ATCC MYA-4618 / FGSC 9003</strain>
    </source>
</reference>
<proteinExistence type="predicted"/>
<feature type="region of interest" description="Disordered" evidence="1">
    <location>
        <begin position="184"/>
        <end position="255"/>
    </location>
</feature>
<dbReference type="Proteomes" id="UP000001861">
    <property type="component" value="Unassembled WGS sequence"/>
</dbReference>
<comment type="caution">
    <text evidence="2">The sequence shown here is derived from an EMBL/GenBank/DDBJ whole genome shotgun (WGS) entry which is preliminary data.</text>
</comment>
<evidence type="ECO:0000256" key="1">
    <source>
        <dbReference type="SAM" id="MobiDB-lite"/>
    </source>
</evidence>
<organism evidence="2 3">
    <name type="scientific">Coprinopsis cinerea (strain Okayama-7 / 130 / ATCC MYA-4618 / FGSC 9003)</name>
    <name type="common">Inky cap fungus</name>
    <name type="synonym">Hormographiella aspergillata</name>
    <dbReference type="NCBI Taxonomy" id="240176"/>
    <lineage>
        <taxon>Eukaryota</taxon>
        <taxon>Fungi</taxon>
        <taxon>Dikarya</taxon>
        <taxon>Basidiomycota</taxon>
        <taxon>Agaricomycotina</taxon>
        <taxon>Agaricomycetes</taxon>
        <taxon>Agaricomycetidae</taxon>
        <taxon>Agaricales</taxon>
        <taxon>Agaricineae</taxon>
        <taxon>Psathyrellaceae</taxon>
        <taxon>Coprinopsis</taxon>
    </lineage>
</organism>
<dbReference type="AlphaFoldDB" id="A8NZI4"/>